<dbReference type="Proteomes" id="UP000681720">
    <property type="component" value="Unassembled WGS sequence"/>
</dbReference>
<feature type="compositionally biased region" description="Basic and acidic residues" evidence="1">
    <location>
        <begin position="171"/>
        <end position="182"/>
    </location>
</feature>
<feature type="compositionally biased region" description="Polar residues" evidence="1">
    <location>
        <begin position="183"/>
        <end position="195"/>
    </location>
</feature>
<sequence>MNEDNDDSSVNNDSTDEDEQNNARDLITTTKKDFSGVKVADKVQPHIEHTYFKVKLNHDTKFLHKQTACWLLTEDKKFQTTSLDSIRLHWTPLDSTGLHWTPLDSIGLHWTPLDWSPLFPPCEDDIANVLNLAVVVGHEDIQSLRAFSTEQTHPENGSLNVAFIDETDVERQKNQVENEQRDQSSAMDIPNNDNETLSQTIVAPGEQQSIEMQDVCQTNDLDEILRRNENLCIRLTDSDDEEHVNFSLSMNRTTPPTIKKDELKSTTPKMPNIAVLNGGRESILQLKGELAGRVLRQVRAFEQRSSENIQNRSIVPTSTSTLSLQQKLDDSKTELTSKPSSTILSTLSSLTIMNTPEQNLIEQALRNSNKIISSSNGTGEVTRSVKRLQNTPIRRWRERAREFERRHQITPPYRLLNRKRK</sequence>
<organism evidence="2 3">
    <name type="scientific">Rotaria magnacalcarata</name>
    <dbReference type="NCBI Taxonomy" id="392030"/>
    <lineage>
        <taxon>Eukaryota</taxon>
        <taxon>Metazoa</taxon>
        <taxon>Spiralia</taxon>
        <taxon>Gnathifera</taxon>
        <taxon>Rotifera</taxon>
        <taxon>Eurotatoria</taxon>
        <taxon>Bdelloidea</taxon>
        <taxon>Philodinida</taxon>
        <taxon>Philodinidae</taxon>
        <taxon>Rotaria</taxon>
    </lineage>
</organism>
<feature type="region of interest" description="Disordered" evidence="1">
    <location>
        <begin position="1"/>
        <end position="23"/>
    </location>
</feature>
<feature type="region of interest" description="Disordered" evidence="1">
    <location>
        <begin position="171"/>
        <end position="195"/>
    </location>
</feature>
<dbReference type="AlphaFoldDB" id="A0A8S2YQL6"/>
<gene>
    <name evidence="2" type="ORF">GIL414_LOCUS37696</name>
</gene>
<evidence type="ECO:0000256" key="1">
    <source>
        <dbReference type="SAM" id="MobiDB-lite"/>
    </source>
</evidence>
<protein>
    <submittedName>
        <fullName evidence="2">Uncharacterized protein</fullName>
    </submittedName>
</protein>
<reference evidence="2" key="1">
    <citation type="submission" date="2021-02" db="EMBL/GenBank/DDBJ databases">
        <authorList>
            <person name="Nowell W R."/>
        </authorList>
    </citation>
    <scope>NUCLEOTIDE SEQUENCE</scope>
</reference>
<accession>A0A8S2YQL6</accession>
<proteinExistence type="predicted"/>
<name>A0A8S2YQL6_9BILA</name>
<evidence type="ECO:0000313" key="3">
    <source>
        <dbReference type="Proteomes" id="UP000681720"/>
    </source>
</evidence>
<comment type="caution">
    <text evidence="2">The sequence shown here is derived from an EMBL/GenBank/DDBJ whole genome shotgun (WGS) entry which is preliminary data.</text>
</comment>
<evidence type="ECO:0000313" key="2">
    <source>
        <dbReference type="EMBL" id="CAF4571681.1"/>
    </source>
</evidence>
<dbReference type="EMBL" id="CAJOBJ010097538">
    <property type="protein sequence ID" value="CAF4571681.1"/>
    <property type="molecule type" value="Genomic_DNA"/>
</dbReference>